<dbReference type="GO" id="GO:0008999">
    <property type="term" value="F:protein-N-terminal-alanine acetyltransferase activity"/>
    <property type="evidence" value="ECO:0007669"/>
    <property type="project" value="TreeGrafter"/>
</dbReference>
<evidence type="ECO:0000259" key="1">
    <source>
        <dbReference type="PROSITE" id="PS51186"/>
    </source>
</evidence>
<evidence type="ECO:0000313" key="2">
    <source>
        <dbReference type="EMBL" id="GCE21762.1"/>
    </source>
</evidence>
<accession>A0A402ARQ0</accession>
<keyword evidence="2" id="KW-0808">Transferase</keyword>
<dbReference type="Pfam" id="PF13302">
    <property type="entry name" value="Acetyltransf_3"/>
    <property type="match status" value="1"/>
</dbReference>
<dbReference type="Proteomes" id="UP000287188">
    <property type="component" value="Unassembled WGS sequence"/>
</dbReference>
<dbReference type="Gene3D" id="3.40.630.30">
    <property type="match status" value="1"/>
</dbReference>
<dbReference type="OrthoDB" id="9799321at2"/>
<keyword evidence="3" id="KW-1185">Reference proteome</keyword>
<name>A0A402ARQ0_9CHLR</name>
<organism evidence="2 3">
    <name type="scientific">Dictyobacter kobayashii</name>
    <dbReference type="NCBI Taxonomy" id="2014872"/>
    <lineage>
        <taxon>Bacteria</taxon>
        <taxon>Bacillati</taxon>
        <taxon>Chloroflexota</taxon>
        <taxon>Ktedonobacteria</taxon>
        <taxon>Ktedonobacterales</taxon>
        <taxon>Dictyobacteraceae</taxon>
        <taxon>Dictyobacter</taxon>
    </lineage>
</organism>
<evidence type="ECO:0000313" key="3">
    <source>
        <dbReference type="Proteomes" id="UP000287188"/>
    </source>
</evidence>
<gene>
    <name evidence="2" type="ORF">KDK_55620</name>
</gene>
<dbReference type="PANTHER" id="PTHR43441:SF12">
    <property type="entry name" value="RIBOSOMAL N-ACETYLTRANSFERASE YDAF-RELATED"/>
    <property type="match status" value="1"/>
</dbReference>
<dbReference type="EMBL" id="BIFS01000001">
    <property type="protein sequence ID" value="GCE21762.1"/>
    <property type="molecule type" value="Genomic_DNA"/>
</dbReference>
<reference evidence="3" key="1">
    <citation type="submission" date="2018-12" db="EMBL/GenBank/DDBJ databases">
        <title>Tengunoibacter tsumagoiensis gen. nov., sp. nov., Dictyobacter kobayashii sp. nov., D. alpinus sp. nov., and D. joshuensis sp. nov. and description of Dictyobacteraceae fam. nov. within the order Ktedonobacterales isolated from Tengu-no-mugimeshi.</title>
        <authorList>
            <person name="Wang C.M."/>
            <person name="Zheng Y."/>
            <person name="Sakai Y."/>
            <person name="Toyoda A."/>
            <person name="Minakuchi Y."/>
            <person name="Abe K."/>
            <person name="Yokota A."/>
            <person name="Yabe S."/>
        </authorList>
    </citation>
    <scope>NUCLEOTIDE SEQUENCE [LARGE SCALE GENOMIC DNA]</scope>
    <source>
        <strain evidence="3">Uno11</strain>
    </source>
</reference>
<dbReference type="GO" id="GO:1990189">
    <property type="term" value="F:protein N-terminal-serine acetyltransferase activity"/>
    <property type="evidence" value="ECO:0007669"/>
    <property type="project" value="TreeGrafter"/>
</dbReference>
<feature type="domain" description="N-acetyltransferase" evidence="1">
    <location>
        <begin position="30"/>
        <end position="179"/>
    </location>
</feature>
<dbReference type="RefSeq" id="WP_126553634.1">
    <property type="nucleotide sequence ID" value="NZ_BIFS01000001.1"/>
</dbReference>
<comment type="caution">
    <text evidence="2">The sequence shown here is derived from an EMBL/GenBank/DDBJ whole genome shotgun (WGS) entry which is preliminary data.</text>
</comment>
<dbReference type="InterPro" id="IPR016181">
    <property type="entry name" value="Acyl_CoA_acyltransferase"/>
</dbReference>
<dbReference type="PROSITE" id="PS51186">
    <property type="entry name" value="GNAT"/>
    <property type="match status" value="1"/>
</dbReference>
<dbReference type="GO" id="GO:0005737">
    <property type="term" value="C:cytoplasm"/>
    <property type="evidence" value="ECO:0007669"/>
    <property type="project" value="TreeGrafter"/>
</dbReference>
<dbReference type="InterPro" id="IPR051908">
    <property type="entry name" value="Ribosomal_N-acetyltransferase"/>
</dbReference>
<protein>
    <submittedName>
        <fullName evidence="2">Ribosomal-protein-serine acetyltransferase</fullName>
    </submittedName>
</protein>
<dbReference type="SUPFAM" id="SSF55729">
    <property type="entry name" value="Acyl-CoA N-acyltransferases (Nat)"/>
    <property type="match status" value="1"/>
</dbReference>
<dbReference type="InterPro" id="IPR000182">
    <property type="entry name" value="GNAT_dom"/>
</dbReference>
<proteinExistence type="predicted"/>
<sequence length="183" mass="20959">MSKLPLCIRVDDEIELCLNELRYADEYFALIIRNIEHLRVWMPWAAGSTLETTQAYMRGSMQQFAEGLGLPTNIWYRGQLVGASGYPRMSWEKRQAEIGYWVDKDMQGKGIITRAARALVTYAFEEYGLNKVDIHAAAGNQRSRAVPERLGFMLEGTIRQAEWINGNAHDMVIYGILASEWQH</sequence>
<dbReference type="PANTHER" id="PTHR43441">
    <property type="entry name" value="RIBOSOMAL-PROTEIN-SERINE ACETYLTRANSFERASE"/>
    <property type="match status" value="1"/>
</dbReference>
<dbReference type="AlphaFoldDB" id="A0A402ARQ0"/>